<dbReference type="EMBL" id="CP110435">
    <property type="protein sequence ID" value="WAQ91682.1"/>
    <property type="molecule type" value="Genomic_DNA"/>
</dbReference>
<dbReference type="Proteomes" id="UP001164743">
    <property type="component" value="Chromosome 15A"/>
</dbReference>
<dbReference type="RefSeq" id="XP_053027237.1">
    <property type="nucleotide sequence ID" value="XM_053163727.1"/>
</dbReference>
<dbReference type="GeneID" id="77804621"/>
<evidence type="ECO:0000313" key="3">
    <source>
        <dbReference type="Proteomes" id="UP001164743"/>
    </source>
</evidence>
<keyword evidence="3" id="KW-1185">Reference proteome</keyword>
<feature type="compositionally biased region" description="Polar residues" evidence="1">
    <location>
        <begin position="39"/>
        <end position="66"/>
    </location>
</feature>
<reference evidence="2" key="1">
    <citation type="submission" date="2022-10" db="EMBL/GenBank/DDBJ databases">
        <title>Puccinia triticina Genome sequencing and assembly.</title>
        <authorList>
            <person name="Li C."/>
        </authorList>
    </citation>
    <scope>NUCLEOTIDE SEQUENCE</scope>
    <source>
        <strain evidence="2">Pt15</strain>
    </source>
</reference>
<gene>
    <name evidence="2" type="ORF">PtA15_15A72</name>
</gene>
<evidence type="ECO:0000256" key="1">
    <source>
        <dbReference type="SAM" id="MobiDB-lite"/>
    </source>
</evidence>
<feature type="compositionally biased region" description="Basic and acidic residues" evidence="1">
    <location>
        <begin position="98"/>
        <end position="111"/>
    </location>
</feature>
<name>A0ABY7D5Y3_9BASI</name>
<sequence>MSDCEARESTPPNQTNLNPNPRQSSRIRTPLQRPGFVPTQINSRRAQPRSCSAQPNGQRKSQNTEEPVSVPATDSQPPPQPSSGPEVLPDVEQDSDEENKKAPKDDDQVFF</sequence>
<proteinExistence type="predicted"/>
<organism evidence="2 3">
    <name type="scientific">Puccinia triticina</name>
    <dbReference type="NCBI Taxonomy" id="208348"/>
    <lineage>
        <taxon>Eukaryota</taxon>
        <taxon>Fungi</taxon>
        <taxon>Dikarya</taxon>
        <taxon>Basidiomycota</taxon>
        <taxon>Pucciniomycotina</taxon>
        <taxon>Pucciniomycetes</taxon>
        <taxon>Pucciniales</taxon>
        <taxon>Pucciniaceae</taxon>
        <taxon>Puccinia</taxon>
    </lineage>
</organism>
<feature type="region of interest" description="Disordered" evidence="1">
    <location>
        <begin position="1"/>
        <end position="111"/>
    </location>
</feature>
<protein>
    <submittedName>
        <fullName evidence="2">Uncharacterized protein</fullName>
    </submittedName>
</protein>
<feature type="compositionally biased region" description="Low complexity" evidence="1">
    <location>
        <begin position="10"/>
        <end position="21"/>
    </location>
</feature>
<evidence type="ECO:0000313" key="2">
    <source>
        <dbReference type="EMBL" id="WAQ91682.1"/>
    </source>
</evidence>
<accession>A0ABY7D5Y3</accession>